<dbReference type="AlphaFoldDB" id="A0A916Q9Y0"/>
<organism evidence="1 2">
    <name type="scientific">Insulibacter thermoxylanivorax</name>
    <dbReference type="NCBI Taxonomy" id="2749268"/>
    <lineage>
        <taxon>Bacteria</taxon>
        <taxon>Bacillati</taxon>
        <taxon>Bacillota</taxon>
        <taxon>Bacilli</taxon>
        <taxon>Bacillales</taxon>
        <taxon>Paenibacillaceae</taxon>
        <taxon>Insulibacter</taxon>
    </lineage>
</organism>
<accession>A0A916Q9Y0</accession>
<dbReference type="Proteomes" id="UP000654993">
    <property type="component" value="Unassembled WGS sequence"/>
</dbReference>
<evidence type="ECO:0000313" key="2">
    <source>
        <dbReference type="Proteomes" id="UP000654993"/>
    </source>
</evidence>
<reference evidence="1" key="1">
    <citation type="submission" date="2020-08" db="EMBL/GenBank/DDBJ databases">
        <authorList>
            <person name="Uke A."/>
            <person name="Chhe C."/>
            <person name="Baramee S."/>
            <person name="Kosugi A."/>
        </authorList>
    </citation>
    <scope>NUCLEOTIDE SEQUENCE</scope>
    <source>
        <strain evidence="1">DA-C8</strain>
    </source>
</reference>
<protein>
    <submittedName>
        <fullName evidence="1">Uncharacterized protein</fullName>
    </submittedName>
</protein>
<dbReference type="EMBL" id="BMAQ01000001">
    <property type="protein sequence ID" value="GFR36902.1"/>
    <property type="molecule type" value="Genomic_DNA"/>
</dbReference>
<reference evidence="1" key="2">
    <citation type="journal article" date="2021" name="Data Brief">
        <title>Draft genome sequence data of the facultative, thermophilic, xylanolytic bacterium Paenibacillus sp. strain DA-C8.</title>
        <authorList>
            <person name="Chhe C."/>
            <person name="Uke A."/>
            <person name="Baramee S."/>
            <person name="Ungkulpasvich U."/>
            <person name="Tachaapaikoon C."/>
            <person name="Pason P."/>
            <person name="Waeonukul R."/>
            <person name="Ratanakhanokchai K."/>
            <person name="Kosugi A."/>
        </authorList>
    </citation>
    <scope>NUCLEOTIDE SEQUENCE</scope>
    <source>
        <strain evidence="1">DA-C8</strain>
    </source>
</reference>
<dbReference type="RefSeq" id="WP_200965189.1">
    <property type="nucleotide sequence ID" value="NZ_BMAQ01000001.1"/>
</dbReference>
<name>A0A916Q9Y0_9BACL</name>
<gene>
    <name evidence="1" type="ORF">PRECH8_01980</name>
</gene>
<evidence type="ECO:0000313" key="1">
    <source>
        <dbReference type="EMBL" id="GFR36902.1"/>
    </source>
</evidence>
<comment type="caution">
    <text evidence="1">The sequence shown here is derived from an EMBL/GenBank/DDBJ whole genome shotgun (WGS) entry which is preliminary data.</text>
</comment>
<keyword evidence="2" id="KW-1185">Reference proteome</keyword>
<sequence>MNLSEMLCYADIGLLDTIAKQYACECSSHSKNELIQAILSALHRKDSFDPFISELNDGEIGLLNRLLFDRRSYYSLEELTAFVSQAVKERPGRVGGEQQEQEISPREMIAKFRRRGWLFNGHSQQTRHLFRMPEDIKKRFCDSFASHLSRQLVYIDQPEAYRDEQMIIGRDVWQFLRFVHHHEVALTVEGTMYKRTQEQLMAAFHVKEELIKSRGWRFGYGRRFKDYPSRLSLIYDYCYFTGLIAETEKGLQLTEKGTKKVLRELKEDPAEIYRFWLKLYKGPIPNLQALVQWLYRLCRTWTTADSLQSSLVKMIQPFYYDQPEQILRERILHMMMHLGLLQIGEDRELGMVVRISELGDRILSGAYIPEEEKIELEETVPLLWEQD</sequence>
<proteinExistence type="predicted"/>